<dbReference type="PANTHER" id="PTHR30290:SF10">
    <property type="entry name" value="PERIPLASMIC OLIGOPEPTIDE-BINDING PROTEIN-RELATED"/>
    <property type="match status" value="1"/>
</dbReference>
<reference evidence="7 8" key="1">
    <citation type="submission" date="2019-10" db="EMBL/GenBank/DDBJ databases">
        <title>New species of Slilvanegrellaceae.</title>
        <authorList>
            <person name="Pitt A."/>
            <person name="Hahn M.W."/>
        </authorList>
    </citation>
    <scope>NUCLEOTIDE SEQUENCE [LARGE SCALE GENOMIC DNA]</scope>
    <source>
        <strain evidence="7 8">SP-Ram-0.45-NSY-1</strain>
    </source>
</reference>
<dbReference type="Gene3D" id="3.40.190.10">
    <property type="entry name" value="Periplasmic binding protein-like II"/>
    <property type="match status" value="1"/>
</dbReference>
<dbReference type="PROSITE" id="PS01040">
    <property type="entry name" value="SBP_BACTERIAL_5"/>
    <property type="match status" value="1"/>
</dbReference>
<keyword evidence="3" id="KW-0813">Transport</keyword>
<comment type="similarity">
    <text evidence="2">Belongs to the bacterial solute-binding protein 5 family.</text>
</comment>
<evidence type="ECO:0000313" key="7">
    <source>
        <dbReference type="EMBL" id="KAB8036074.1"/>
    </source>
</evidence>
<evidence type="ECO:0000256" key="5">
    <source>
        <dbReference type="SAM" id="SignalP"/>
    </source>
</evidence>
<comment type="caution">
    <text evidence="7">The sequence shown here is derived from an EMBL/GenBank/DDBJ whole genome shotgun (WGS) entry which is preliminary data.</text>
</comment>
<feature type="signal peptide" evidence="5">
    <location>
        <begin position="1"/>
        <end position="19"/>
    </location>
</feature>
<dbReference type="CDD" id="cd08504">
    <property type="entry name" value="PBP2_OppA"/>
    <property type="match status" value="1"/>
</dbReference>
<dbReference type="Gene3D" id="3.10.105.10">
    <property type="entry name" value="Dipeptide-binding Protein, Domain 3"/>
    <property type="match status" value="1"/>
</dbReference>
<dbReference type="AlphaFoldDB" id="A0A6N6VNE0"/>
<evidence type="ECO:0000259" key="6">
    <source>
        <dbReference type="Pfam" id="PF00496"/>
    </source>
</evidence>
<dbReference type="SUPFAM" id="SSF53850">
    <property type="entry name" value="Periplasmic binding protein-like II"/>
    <property type="match status" value="1"/>
</dbReference>
<dbReference type="InterPro" id="IPR023765">
    <property type="entry name" value="SBP_5_CS"/>
</dbReference>
<dbReference type="PANTHER" id="PTHR30290">
    <property type="entry name" value="PERIPLASMIC BINDING COMPONENT OF ABC TRANSPORTER"/>
    <property type="match status" value="1"/>
</dbReference>
<proteinExistence type="inferred from homology"/>
<keyword evidence="4 5" id="KW-0732">Signal</keyword>
<organism evidence="7 8">
    <name type="scientific">Silvanigrella paludirubra</name>
    <dbReference type="NCBI Taxonomy" id="2499159"/>
    <lineage>
        <taxon>Bacteria</taxon>
        <taxon>Pseudomonadati</taxon>
        <taxon>Bdellovibrionota</taxon>
        <taxon>Oligoflexia</taxon>
        <taxon>Silvanigrellales</taxon>
        <taxon>Silvanigrellaceae</taxon>
        <taxon>Silvanigrella</taxon>
    </lineage>
</organism>
<gene>
    <name evidence="7" type="ORF">GCL60_16050</name>
</gene>
<evidence type="ECO:0000256" key="1">
    <source>
        <dbReference type="ARBA" id="ARBA00004196"/>
    </source>
</evidence>
<feature type="chain" id="PRO_5026740661" description="Solute-binding protein family 5 domain-containing protein" evidence="5">
    <location>
        <begin position="20"/>
        <end position="532"/>
    </location>
</feature>
<sequence>MKFKIILFLFFLIHMSSYAIINSNNLNNNKSELNIGFFYSLKIGDPQKCQIIICSLINRQIFEGLVTLNGAGKIVPGAAEKWNLSSDGKTYTFYLRKNMKWSDGSDLTAHDFVYSIQRIFSANVFHRNTYLSEFIENGKEILLGKKPASSLGVKAINNNILEIYLTKPTPILLESLSEPVTFPVQKKNVEKYGEKFILPQNIVSNGSYVLKKFKNGKKITLIKNKYYWNESKNIINKVNFYYFSDFHKLYKLYINGKIDIISDAKIEGFKEVINIHSSEIIKVPILGGYFYYINTSLAPFNNKKLRQALSIAIDREELNRTVYKNLQIPLYHFLPNGLKNDFPAYPYWYHWTREKQIEEAKKLYLEAGFSKETPLKIKVSYYKSELDRNVANYISNCWRNILGVQTEFEFKNWFKIIENPKTENFQVIKIETVANINDIYDFFNNHTSSNKLNISNYENPKYDYVVSEIMNEIDPVKRKELNHQASLILMEDLPIIPIFSLVNHYLVKPYVYDFKVNRIESFLVSEIKLKNN</sequence>
<dbReference type="EMBL" id="WFLM01000008">
    <property type="protein sequence ID" value="KAB8036074.1"/>
    <property type="molecule type" value="Genomic_DNA"/>
</dbReference>
<feature type="domain" description="Solute-binding protein family 5" evidence="6">
    <location>
        <begin position="73"/>
        <end position="450"/>
    </location>
</feature>
<dbReference type="Proteomes" id="UP000437748">
    <property type="component" value="Unassembled WGS sequence"/>
</dbReference>
<accession>A0A6N6VNE0</accession>
<dbReference type="FunFam" id="3.90.76.10:FF:000001">
    <property type="entry name" value="Oligopeptide ABC transporter substrate-binding protein"/>
    <property type="match status" value="1"/>
</dbReference>
<evidence type="ECO:0000313" key="8">
    <source>
        <dbReference type="Proteomes" id="UP000437748"/>
    </source>
</evidence>
<comment type="subcellular location">
    <subcellularLocation>
        <location evidence="1">Cell envelope</location>
    </subcellularLocation>
</comment>
<dbReference type="InterPro" id="IPR030678">
    <property type="entry name" value="Peptide/Ni-bd"/>
</dbReference>
<dbReference type="GO" id="GO:0043190">
    <property type="term" value="C:ATP-binding cassette (ABC) transporter complex"/>
    <property type="evidence" value="ECO:0007669"/>
    <property type="project" value="InterPro"/>
</dbReference>
<dbReference type="GO" id="GO:1904680">
    <property type="term" value="F:peptide transmembrane transporter activity"/>
    <property type="evidence" value="ECO:0007669"/>
    <property type="project" value="TreeGrafter"/>
</dbReference>
<name>A0A6N6VNE0_9BACT</name>
<dbReference type="GO" id="GO:0030288">
    <property type="term" value="C:outer membrane-bounded periplasmic space"/>
    <property type="evidence" value="ECO:0007669"/>
    <property type="project" value="UniProtKB-ARBA"/>
</dbReference>
<evidence type="ECO:0000256" key="3">
    <source>
        <dbReference type="ARBA" id="ARBA00022448"/>
    </source>
</evidence>
<evidence type="ECO:0000256" key="4">
    <source>
        <dbReference type="ARBA" id="ARBA00022729"/>
    </source>
</evidence>
<protein>
    <recommendedName>
        <fullName evidence="6">Solute-binding protein family 5 domain-containing protein</fullName>
    </recommendedName>
</protein>
<evidence type="ECO:0000256" key="2">
    <source>
        <dbReference type="ARBA" id="ARBA00005695"/>
    </source>
</evidence>
<dbReference type="Gene3D" id="3.90.76.10">
    <property type="entry name" value="Dipeptide-binding Protein, Domain 1"/>
    <property type="match status" value="1"/>
</dbReference>
<dbReference type="GO" id="GO:0015833">
    <property type="term" value="P:peptide transport"/>
    <property type="evidence" value="ECO:0007669"/>
    <property type="project" value="TreeGrafter"/>
</dbReference>
<dbReference type="InterPro" id="IPR039424">
    <property type="entry name" value="SBP_5"/>
</dbReference>
<dbReference type="Pfam" id="PF00496">
    <property type="entry name" value="SBP_bac_5"/>
    <property type="match status" value="1"/>
</dbReference>
<dbReference type="InterPro" id="IPR000914">
    <property type="entry name" value="SBP_5_dom"/>
</dbReference>
<keyword evidence="8" id="KW-1185">Reference proteome</keyword>
<dbReference type="RefSeq" id="WP_153421764.1">
    <property type="nucleotide sequence ID" value="NZ_WFLM01000008.1"/>
</dbReference>
<dbReference type="PIRSF" id="PIRSF002741">
    <property type="entry name" value="MppA"/>
    <property type="match status" value="1"/>
</dbReference>
<dbReference type="OrthoDB" id="9801912at2"/>